<evidence type="ECO:0000313" key="2">
    <source>
        <dbReference type="EMBL" id="CAH1636253.1"/>
    </source>
</evidence>
<dbReference type="EMBL" id="LR824543">
    <property type="protein sequence ID" value="CAH1636253.1"/>
    <property type="molecule type" value="Genomic_DNA"/>
</dbReference>
<evidence type="ECO:0008006" key="4">
    <source>
        <dbReference type="Google" id="ProtNLM"/>
    </source>
</evidence>
<protein>
    <recommendedName>
        <fullName evidence="4">Secreted protein</fullName>
    </recommendedName>
</protein>
<reference evidence="2" key="1">
    <citation type="submission" date="2022-02" db="EMBL/GenBank/DDBJ databases">
        <authorList>
            <person name="King R."/>
        </authorList>
    </citation>
    <scope>NUCLEOTIDE SEQUENCE</scope>
</reference>
<dbReference type="AlphaFoldDB" id="A0A9P0HXK4"/>
<keyword evidence="3" id="KW-1185">Reference proteome</keyword>
<keyword evidence="1" id="KW-0732">Signal</keyword>
<proteinExistence type="predicted"/>
<evidence type="ECO:0000256" key="1">
    <source>
        <dbReference type="SAM" id="SignalP"/>
    </source>
</evidence>
<feature type="chain" id="PRO_5040242934" description="Secreted protein" evidence="1">
    <location>
        <begin position="23"/>
        <end position="111"/>
    </location>
</feature>
<name>A0A9P0HXK4_SPOLI</name>
<accession>A0A9P0HXK4</accession>
<evidence type="ECO:0000313" key="3">
    <source>
        <dbReference type="Proteomes" id="UP001153321"/>
    </source>
</evidence>
<gene>
    <name evidence="2" type="ORF">SPLIT_LOCUS1615</name>
</gene>
<dbReference type="Proteomes" id="UP001153321">
    <property type="component" value="Chromosome 12"/>
</dbReference>
<sequence length="111" mass="11746">MSWSSPVLLCVFIVMFFVCTDSGCVGKSFVKASSKQIIGLRKLIVVDVAGPPSSSGDTARLVMGTILSTSSIVVNLIKTKNYLNISVTCCAAVTCCWVTLQATCNIRAVCC</sequence>
<feature type="signal peptide" evidence="1">
    <location>
        <begin position="1"/>
        <end position="22"/>
    </location>
</feature>
<organism evidence="2 3">
    <name type="scientific">Spodoptera littoralis</name>
    <name type="common">Egyptian cotton leafworm</name>
    <dbReference type="NCBI Taxonomy" id="7109"/>
    <lineage>
        <taxon>Eukaryota</taxon>
        <taxon>Metazoa</taxon>
        <taxon>Ecdysozoa</taxon>
        <taxon>Arthropoda</taxon>
        <taxon>Hexapoda</taxon>
        <taxon>Insecta</taxon>
        <taxon>Pterygota</taxon>
        <taxon>Neoptera</taxon>
        <taxon>Endopterygota</taxon>
        <taxon>Lepidoptera</taxon>
        <taxon>Glossata</taxon>
        <taxon>Ditrysia</taxon>
        <taxon>Noctuoidea</taxon>
        <taxon>Noctuidae</taxon>
        <taxon>Amphipyrinae</taxon>
        <taxon>Spodoptera</taxon>
    </lineage>
</organism>